<dbReference type="Gene3D" id="2.120.10.30">
    <property type="entry name" value="TolB, C-terminal domain"/>
    <property type="match status" value="3"/>
</dbReference>
<keyword evidence="3" id="KW-0963">Cytoplasm</keyword>
<evidence type="ECO:0000256" key="8">
    <source>
        <dbReference type="SAM" id="MobiDB-lite"/>
    </source>
</evidence>
<dbReference type="GO" id="GO:0005856">
    <property type="term" value="C:cytoskeleton"/>
    <property type="evidence" value="ECO:0007669"/>
    <property type="project" value="UniProtKB-SubCell"/>
</dbReference>
<dbReference type="Pfam" id="PF01436">
    <property type="entry name" value="NHL"/>
    <property type="match status" value="1"/>
</dbReference>
<evidence type="ECO:0000256" key="3">
    <source>
        <dbReference type="ARBA" id="ARBA00022490"/>
    </source>
</evidence>
<dbReference type="Gene3D" id="3.40.30.10">
    <property type="entry name" value="Glutaredoxin"/>
    <property type="match status" value="1"/>
</dbReference>
<dbReference type="Pfam" id="PF13905">
    <property type="entry name" value="Thioredoxin_8"/>
    <property type="match status" value="1"/>
</dbReference>
<evidence type="ECO:0000313" key="10">
    <source>
        <dbReference type="EMBL" id="KAJ9579580.1"/>
    </source>
</evidence>
<reference evidence="10" key="2">
    <citation type="submission" date="2023-05" db="EMBL/GenBank/DDBJ databases">
        <authorList>
            <person name="Fouks B."/>
        </authorList>
    </citation>
    <scope>NUCLEOTIDE SEQUENCE</scope>
    <source>
        <strain evidence="10">Stay&amp;Tobe</strain>
        <tissue evidence="10">Testes</tissue>
    </source>
</reference>
<dbReference type="InterPro" id="IPR013766">
    <property type="entry name" value="Thioredoxin_domain"/>
</dbReference>
<evidence type="ECO:0000313" key="11">
    <source>
        <dbReference type="Proteomes" id="UP001233999"/>
    </source>
</evidence>
<comment type="similarity">
    <text evidence="2">Belongs to the TACC family.</text>
</comment>
<dbReference type="EMBL" id="JASPKZ010008385">
    <property type="protein sequence ID" value="KAJ9579580.1"/>
    <property type="molecule type" value="Genomic_DNA"/>
</dbReference>
<dbReference type="SUPFAM" id="SSF52833">
    <property type="entry name" value="Thioredoxin-like"/>
    <property type="match status" value="1"/>
</dbReference>
<keyword evidence="5 7" id="KW-0175">Coiled coil</keyword>
<dbReference type="Pfam" id="PF05010">
    <property type="entry name" value="TACC_C"/>
    <property type="match status" value="1"/>
</dbReference>
<keyword evidence="11" id="KW-1185">Reference proteome</keyword>
<proteinExistence type="inferred from homology"/>
<dbReference type="SUPFAM" id="SSF101898">
    <property type="entry name" value="NHL repeat"/>
    <property type="match status" value="1"/>
</dbReference>
<dbReference type="InterPro" id="IPR001258">
    <property type="entry name" value="NHL_repeat"/>
</dbReference>
<organism evidence="10 11">
    <name type="scientific">Diploptera punctata</name>
    <name type="common">Pacific beetle cockroach</name>
    <dbReference type="NCBI Taxonomy" id="6984"/>
    <lineage>
        <taxon>Eukaryota</taxon>
        <taxon>Metazoa</taxon>
        <taxon>Ecdysozoa</taxon>
        <taxon>Arthropoda</taxon>
        <taxon>Hexapoda</taxon>
        <taxon>Insecta</taxon>
        <taxon>Pterygota</taxon>
        <taxon>Neoptera</taxon>
        <taxon>Polyneoptera</taxon>
        <taxon>Dictyoptera</taxon>
        <taxon>Blattodea</taxon>
        <taxon>Blaberoidea</taxon>
        <taxon>Blaberidae</taxon>
        <taxon>Diplopterinae</taxon>
        <taxon>Diploptera</taxon>
    </lineage>
</organism>
<evidence type="ECO:0000256" key="2">
    <source>
        <dbReference type="ARBA" id="ARBA00009423"/>
    </source>
</evidence>
<keyword evidence="6" id="KW-0206">Cytoskeleton</keyword>
<sequence>VSSLEGSPKNSIISEINQSEAGPEIADDGNVQGGDVFKDPSTFDFLNSIGNSNIVNDLRKESLYVKFDPLVGGMRTTDPSVLTIMHINRHNNIDPSIITSPESLSNNVTPPRNVAISLVDRLISLSPSPRKQQVEPPVKQVITPVSTPVKESSTCEEQRRTCVACMGMIVWTVAMSPEELYLLREILAKQDEKYREDIFVQQQKFEHLQAKLKEYEEREARLNKKVAEKAQGQKQMSIIMEEYEKTISRLVAEKEQERQAHEIDRASLVKERDTAMGHLANIEIAFSDLHKKYERSKTVIEGFKKNEEVLRASLADYEATIQLEWFNVSQPLSLKKELLGKVVVLDFFTYCCINCLHILPMLKQVENEYSIEDGLVVVGVHSAKFDNEKDSANILSAIQRYNITHPVVNDAEGTMWHELAIPCWPTLIILGPSGEVLFLLVGESHKKDVLMYIKCTMKYFSIKEKLQNHSLPISPANHVRAPGALLFPGKVACIIAPANSNDIISVNNNSSENLMQRLAVSDTGHHRITVFTTSGKVEYVIGGDEPGFSDGSFKDARFRSPQGIEFRTADILYVADTENHALREINLKTLEVCTLFKQENCSPWDLCIASSKLLKDSLTLQDVDKDVLIIAMAGFHQIWAYFFNTVSWWKGKVYEAGTCTSIAGTGKEENRNNFYPHAAGFAQPSGLTLAPEHQALYIADSESSSIRKLSLIDGKVSAVAGGSKSPFNLFTFGDKDGVQFEARLQHPLGVAWNSHDQTLYVADSYNHKLKTVDCHTNNCKTLVGGGSPGNFNEVQLNEPGGLCVSTDGTQLYIADTNNHCLKVVSLKLNTVDKLAILLPSDQRETSTKNRMLGTVLPTEVKINSTGGEINLLVSVTMKDGIELTAGAPQKWILDFPDGMWSTSSSGGEYTPAMSLRILAPKANGGVQTSLSLNYRLYTCVKHSECSMNIFSFLINVLYSDDAPAVVHHKLSHMVTM</sequence>
<dbReference type="PANTHER" id="PTHR46388">
    <property type="entry name" value="NHL REPEAT-CONTAINING PROTEIN 2"/>
    <property type="match status" value="1"/>
</dbReference>
<name>A0AAD8E6X9_DIPPU</name>
<dbReference type="PANTHER" id="PTHR46388:SF2">
    <property type="entry name" value="NHL REPEAT-CONTAINING PROTEIN 2"/>
    <property type="match status" value="1"/>
</dbReference>
<dbReference type="Proteomes" id="UP001233999">
    <property type="component" value="Unassembled WGS sequence"/>
</dbReference>
<feature type="coiled-coil region" evidence="7">
    <location>
        <begin position="198"/>
        <end position="271"/>
    </location>
</feature>
<dbReference type="InterPro" id="IPR012336">
    <property type="entry name" value="Thioredoxin-like_fold"/>
</dbReference>
<evidence type="ECO:0000256" key="6">
    <source>
        <dbReference type="ARBA" id="ARBA00023212"/>
    </source>
</evidence>
<dbReference type="InterPro" id="IPR007707">
    <property type="entry name" value="TACC_C"/>
</dbReference>
<evidence type="ECO:0000256" key="1">
    <source>
        <dbReference type="ARBA" id="ARBA00004245"/>
    </source>
</evidence>
<gene>
    <name evidence="10" type="ORF">L9F63_004765</name>
</gene>
<dbReference type="AlphaFoldDB" id="A0AAD8E6X9"/>
<dbReference type="PROSITE" id="PS51352">
    <property type="entry name" value="THIOREDOXIN_2"/>
    <property type="match status" value="1"/>
</dbReference>
<evidence type="ECO:0000256" key="4">
    <source>
        <dbReference type="ARBA" id="ARBA00022737"/>
    </source>
</evidence>
<feature type="region of interest" description="Disordered" evidence="8">
    <location>
        <begin position="1"/>
        <end position="33"/>
    </location>
</feature>
<dbReference type="InterPro" id="IPR036249">
    <property type="entry name" value="Thioredoxin-like_sf"/>
</dbReference>
<protein>
    <recommendedName>
        <fullName evidence="9">Thioredoxin domain-containing protein</fullName>
    </recommendedName>
</protein>
<feature type="domain" description="Thioredoxin" evidence="9">
    <location>
        <begin position="303"/>
        <end position="458"/>
    </location>
</feature>
<feature type="non-terminal residue" evidence="10">
    <location>
        <position position="976"/>
    </location>
</feature>
<comment type="caution">
    <text evidence="10">The sequence shown here is derived from an EMBL/GenBank/DDBJ whole genome shotgun (WGS) entry which is preliminary data.</text>
</comment>
<dbReference type="CDD" id="cd14951">
    <property type="entry name" value="NHL-2_like"/>
    <property type="match status" value="1"/>
</dbReference>
<reference evidence="10" key="1">
    <citation type="journal article" date="2023" name="IScience">
        <title>Live-bearing cockroach genome reveals convergent evolutionary mechanisms linked to viviparity in insects and beyond.</title>
        <authorList>
            <person name="Fouks B."/>
            <person name="Harrison M.C."/>
            <person name="Mikhailova A.A."/>
            <person name="Marchal E."/>
            <person name="English S."/>
            <person name="Carruthers M."/>
            <person name="Jennings E.C."/>
            <person name="Chiamaka E.L."/>
            <person name="Frigard R.A."/>
            <person name="Pippel M."/>
            <person name="Attardo G.M."/>
            <person name="Benoit J.B."/>
            <person name="Bornberg-Bauer E."/>
            <person name="Tobe S.S."/>
        </authorList>
    </citation>
    <scope>NUCLEOTIDE SEQUENCE</scope>
    <source>
        <strain evidence="10">Stay&amp;Tobe</strain>
    </source>
</reference>
<dbReference type="InterPro" id="IPR045302">
    <property type="entry name" value="NHL2_NHL_rpt_dom"/>
</dbReference>
<comment type="subcellular location">
    <subcellularLocation>
        <location evidence="1">Cytoplasm</location>
        <location evidence="1">Cytoskeleton</location>
    </subcellularLocation>
</comment>
<dbReference type="InterPro" id="IPR011042">
    <property type="entry name" value="6-blade_b-propeller_TolB-like"/>
</dbReference>
<evidence type="ECO:0000256" key="5">
    <source>
        <dbReference type="ARBA" id="ARBA00023054"/>
    </source>
</evidence>
<evidence type="ECO:0000259" key="9">
    <source>
        <dbReference type="PROSITE" id="PS51352"/>
    </source>
</evidence>
<evidence type="ECO:0000256" key="7">
    <source>
        <dbReference type="SAM" id="Coils"/>
    </source>
</evidence>
<feature type="compositionally biased region" description="Polar residues" evidence="8">
    <location>
        <begin position="1"/>
        <end position="20"/>
    </location>
</feature>
<keyword evidence="4" id="KW-0677">Repeat</keyword>
<accession>A0AAD8E6X9</accession>